<evidence type="ECO:0000256" key="1">
    <source>
        <dbReference type="SAM" id="MobiDB-lite"/>
    </source>
</evidence>
<dbReference type="Pfam" id="PF07813">
    <property type="entry name" value="LTXXQ"/>
    <property type="match status" value="1"/>
</dbReference>
<feature type="compositionally biased region" description="Low complexity" evidence="1">
    <location>
        <begin position="83"/>
        <end position="93"/>
    </location>
</feature>
<evidence type="ECO:0000313" key="2">
    <source>
        <dbReference type="EMBL" id="KAA0679463.1"/>
    </source>
</evidence>
<keyword evidence="3" id="KW-1185">Reference proteome</keyword>
<comment type="caution">
    <text evidence="2">The sequence shown here is derived from an EMBL/GenBank/DDBJ whole genome shotgun (WGS) entry which is preliminary data.</text>
</comment>
<evidence type="ECO:0008006" key="4">
    <source>
        <dbReference type="Google" id="ProtNLM"/>
    </source>
</evidence>
<dbReference type="OrthoDB" id="7283650at2"/>
<dbReference type="InterPro" id="IPR012899">
    <property type="entry name" value="LTXXQ"/>
</dbReference>
<accession>A0A9W7NIA5</accession>
<dbReference type="EMBL" id="QOKW01000012">
    <property type="protein sequence ID" value="KAA0679463.1"/>
    <property type="molecule type" value="Genomic_DNA"/>
</dbReference>
<evidence type="ECO:0000313" key="3">
    <source>
        <dbReference type="Proteomes" id="UP000480854"/>
    </source>
</evidence>
<gene>
    <name evidence="2" type="ORF">DS843_16090</name>
</gene>
<name>A0A9W7NIA5_9PROT</name>
<sequence length="239" mass="25320">MEDAMSSLSRTVLPAFALAALMVTTQVRTAVAEDAHHPDGATTTQNQSAPAPAPGPQAQTTKPGAAANAPMIGQGMGSGAIVQPGAQQPGGQPGMMMNMDQMRSMTGQQDGPSGMMSMMRQMMMGQQGAMGLPFEHVEGRIAFLKAELKITDAQAQPWIAFADTLRANARAHQAVHEQMTKGGMPSSWPDRLTMQQKMLGMRLDAVKALEAAAKPLYAVLTDEQKKLADKLLTGPMGMM</sequence>
<proteinExistence type="predicted"/>
<protein>
    <recommendedName>
        <fullName evidence="4">LTXXQ motif family protein</fullName>
    </recommendedName>
</protein>
<feature type="region of interest" description="Disordered" evidence="1">
    <location>
        <begin position="37"/>
        <end position="93"/>
    </location>
</feature>
<dbReference type="AlphaFoldDB" id="A0A9W7NIA5"/>
<dbReference type="GO" id="GO:0042597">
    <property type="term" value="C:periplasmic space"/>
    <property type="evidence" value="ECO:0007669"/>
    <property type="project" value="InterPro"/>
</dbReference>
<reference evidence="2 3" key="1">
    <citation type="submission" date="2018-07" db="EMBL/GenBank/DDBJ databases">
        <title>Genome sequence of Azospirillum sp. ATCC 49961.</title>
        <authorList>
            <person name="Sant'Anna F.H."/>
            <person name="Baldani J.I."/>
            <person name="Zilli J.E."/>
            <person name="Reis V.M."/>
            <person name="Hartmann A."/>
            <person name="Cruz L."/>
            <person name="de Souza E.M."/>
            <person name="de Oliveira Pedrosa F."/>
            <person name="Passaglia L.M.P."/>
        </authorList>
    </citation>
    <scope>NUCLEOTIDE SEQUENCE [LARGE SCALE GENOMIC DNA]</scope>
    <source>
        <strain evidence="2 3">ATCC 49961</strain>
    </source>
</reference>
<dbReference type="Proteomes" id="UP000480854">
    <property type="component" value="Unassembled WGS sequence"/>
</dbReference>
<organism evidence="2 3">
    <name type="scientific">Roseomonas genomospecies 6</name>
    <dbReference type="NCBI Taxonomy" id="214106"/>
    <lineage>
        <taxon>Bacteria</taxon>
        <taxon>Pseudomonadati</taxon>
        <taxon>Pseudomonadota</taxon>
        <taxon>Alphaproteobacteria</taxon>
        <taxon>Acetobacterales</taxon>
        <taxon>Roseomonadaceae</taxon>
        <taxon>Roseomonas</taxon>
    </lineage>
</organism>